<evidence type="ECO:0000313" key="1">
    <source>
        <dbReference type="EMBL" id="KAG8657220.1"/>
    </source>
</evidence>
<reference evidence="2" key="1">
    <citation type="journal article" date="2016" name="Nat. Biotechnol.">
        <title>Sequencing wild and cultivated cassava and related species reveals extensive interspecific hybridization and genetic diversity.</title>
        <authorList>
            <person name="Bredeson J.V."/>
            <person name="Lyons J.B."/>
            <person name="Prochnik S.E."/>
            <person name="Wu G.A."/>
            <person name="Ha C.M."/>
            <person name="Edsinger-Gonzales E."/>
            <person name="Grimwood J."/>
            <person name="Schmutz J."/>
            <person name="Rabbi I.Y."/>
            <person name="Egesi C."/>
            <person name="Nauluvula P."/>
            <person name="Lebot V."/>
            <person name="Ndunguru J."/>
            <person name="Mkamilo G."/>
            <person name="Bart R.S."/>
            <person name="Setter T.L."/>
            <person name="Gleadow R.M."/>
            <person name="Kulakow P."/>
            <person name="Ferguson M.E."/>
            <person name="Rounsley S."/>
            <person name="Rokhsar D.S."/>
        </authorList>
    </citation>
    <scope>NUCLEOTIDE SEQUENCE [LARGE SCALE GENOMIC DNA]</scope>
    <source>
        <strain evidence="2">cv. AM560-2</strain>
    </source>
</reference>
<accession>A0ACB7HXH3</accession>
<name>A0ACB7HXH3_MANES</name>
<proteinExistence type="predicted"/>
<organism evidence="1 2">
    <name type="scientific">Manihot esculenta</name>
    <name type="common">Cassava</name>
    <name type="synonym">Jatropha manihot</name>
    <dbReference type="NCBI Taxonomy" id="3983"/>
    <lineage>
        <taxon>Eukaryota</taxon>
        <taxon>Viridiplantae</taxon>
        <taxon>Streptophyta</taxon>
        <taxon>Embryophyta</taxon>
        <taxon>Tracheophyta</taxon>
        <taxon>Spermatophyta</taxon>
        <taxon>Magnoliopsida</taxon>
        <taxon>eudicotyledons</taxon>
        <taxon>Gunneridae</taxon>
        <taxon>Pentapetalae</taxon>
        <taxon>rosids</taxon>
        <taxon>fabids</taxon>
        <taxon>Malpighiales</taxon>
        <taxon>Euphorbiaceae</taxon>
        <taxon>Crotonoideae</taxon>
        <taxon>Manihoteae</taxon>
        <taxon>Manihot</taxon>
    </lineage>
</organism>
<evidence type="ECO:0000313" key="2">
    <source>
        <dbReference type="Proteomes" id="UP000091857"/>
    </source>
</evidence>
<keyword evidence="2" id="KW-1185">Reference proteome</keyword>
<comment type="caution">
    <text evidence="1">The sequence shown here is derived from an EMBL/GenBank/DDBJ whole genome shotgun (WGS) entry which is preliminary data.</text>
</comment>
<gene>
    <name evidence="1" type="ORF">MANES_03G051816v8</name>
</gene>
<protein>
    <submittedName>
        <fullName evidence="1">Uncharacterized protein</fullName>
    </submittedName>
</protein>
<sequence>MWDRDFTPSIQPLAPFGKGKPSSLTHKVKLCGERSLKSCNLVSLSLTLSGLLTLKASFTDDNTIAGVGIFLLIVLALVFFIGFFLLSFACSDNGL</sequence>
<dbReference type="EMBL" id="CM004389">
    <property type="protein sequence ID" value="KAG8657220.1"/>
    <property type="molecule type" value="Genomic_DNA"/>
</dbReference>
<dbReference type="Proteomes" id="UP000091857">
    <property type="component" value="Chromosome 3"/>
</dbReference>